<keyword evidence="2" id="KW-0378">Hydrolase</keyword>
<dbReference type="GO" id="GO:0005829">
    <property type="term" value="C:cytosol"/>
    <property type="evidence" value="ECO:0007669"/>
    <property type="project" value="TreeGrafter"/>
</dbReference>
<reference evidence="4 5" key="1">
    <citation type="journal article" date="2016" name="Nat. Commun.">
        <title>Thousands of microbial genomes shed light on interconnected biogeochemical processes in an aquifer system.</title>
        <authorList>
            <person name="Anantharaman K."/>
            <person name="Brown C.T."/>
            <person name="Hug L.A."/>
            <person name="Sharon I."/>
            <person name="Castelle C.J."/>
            <person name="Probst A.J."/>
            <person name="Thomas B.C."/>
            <person name="Singh A."/>
            <person name="Wilkins M.J."/>
            <person name="Karaoz U."/>
            <person name="Brodie E.L."/>
            <person name="Williams K.H."/>
            <person name="Hubbard S.S."/>
            <person name="Banfield J.F."/>
        </authorList>
    </citation>
    <scope>NUCLEOTIDE SEQUENCE [LARGE SCALE GENOMIC DNA]</scope>
</reference>
<dbReference type="GO" id="GO:0019693">
    <property type="term" value="P:ribose phosphate metabolic process"/>
    <property type="evidence" value="ECO:0007669"/>
    <property type="project" value="TreeGrafter"/>
</dbReference>
<feature type="domain" description="Nudix hydrolase" evidence="3">
    <location>
        <begin position="41"/>
        <end position="168"/>
    </location>
</feature>
<dbReference type="GO" id="GO:0006753">
    <property type="term" value="P:nucleoside phosphate metabolic process"/>
    <property type="evidence" value="ECO:0007669"/>
    <property type="project" value="TreeGrafter"/>
</dbReference>
<dbReference type="Proteomes" id="UP000178349">
    <property type="component" value="Unassembled WGS sequence"/>
</dbReference>
<dbReference type="InterPro" id="IPR015797">
    <property type="entry name" value="NUDIX_hydrolase-like_dom_sf"/>
</dbReference>
<comment type="caution">
    <text evidence="4">The sequence shown here is derived from an EMBL/GenBank/DDBJ whole genome shotgun (WGS) entry which is preliminary data.</text>
</comment>
<dbReference type="AlphaFoldDB" id="A0A1F6NMK2"/>
<evidence type="ECO:0000259" key="3">
    <source>
        <dbReference type="PROSITE" id="PS51462"/>
    </source>
</evidence>
<dbReference type="InterPro" id="IPR000086">
    <property type="entry name" value="NUDIX_hydrolase_dom"/>
</dbReference>
<gene>
    <name evidence="4" type="ORF">A2493_00835</name>
</gene>
<dbReference type="CDD" id="cd03424">
    <property type="entry name" value="NUDIX_ADPRase_Nudt5_UGPPase_Nudt14"/>
    <property type="match status" value="1"/>
</dbReference>
<comment type="cofactor">
    <cofactor evidence="1">
        <name>Mg(2+)</name>
        <dbReference type="ChEBI" id="CHEBI:18420"/>
    </cofactor>
</comment>
<organism evidence="4 5">
    <name type="scientific">Candidatus Magasanikbacteria bacterium RIFOXYC12_FULL_33_11</name>
    <dbReference type="NCBI Taxonomy" id="1798701"/>
    <lineage>
        <taxon>Bacteria</taxon>
        <taxon>Candidatus Magasanikiibacteriota</taxon>
    </lineage>
</organism>
<name>A0A1F6NMK2_9BACT</name>
<dbReference type="GO" id="GO:0016787">
    <property type="term" value="F:hydrolase activity"/>
    <property type="evidence" value="ECO:0007669"/>
    <property type="project" value="UniProtKB-KW"/>
</dbReference>
<sequence>MPKHLKKLSEETVHENPWCKYKHDTYEKPNGQVGDYFYLESEGSVMVVPVLSDGRIALVLQQRYLFEKQSIEFPAGKAKGNQTILEAAKAELQEETGYTADEMVNVGIFAYAPAQIKNYCNVYIAHVSKQGDQNLDDSEEIDVLYRRPDEIEEMIKNNEIFNGPTMAVWALVRNHFIK</sequence>
<evidence type="ECO:0000313" key="5">
    <source>
        <dbReference type="Proteomes" id="UP000178349"/>
    </source>
</evidence>
<dbReference type="Gene3D" id="3.90.79.10">
    <property type="entry name" value="Nucleoside Triphosphate Pyrophosphohydrolase"/>
    <property type="match status" value="1"/>
</dbReference>
<evidence type="ECO:0000313" key="4">
    <source>
        <dbReference type="EMBL" id="OGH85085.1"/>
    </source>
</evidence>
<dbReference type="PROSITE" id="PS51462">
    <property type="entry name" value="NUDIX"/>
    <property type="match status" value="1"/>
</dbReference>
<accession>A0A1F6NMK2</accession>
<evidence type="ECO:0000256" key="1">
    <source>
        <dbReference type="ARBA" id="ARBA00001946"/>
    </source>
</evidence>
<dbReference type="EMBL" id="MFQW01000048">
    <property type="protein sequence ID" value="OGH85085.1"/>
    <property type="molecule type" value="Genomic_DNA"/>
</dbReference>
<evidence type="ECO:0000256" key="2">
    <source>
        <dbReference type="ARBA" id="ARBA00022801"/>
    </source>
</evidence>
<proteinExistence type="predicted"/>
<protein>
    <recommendedName>
        <fullName evidence="3">Nudix hydrolase domain-containing protein</fullName>
    </recommendedName>
</protein>
<dbReference type="SUPFAM" id="SSF55811">
    <property type="entry name" value="Nudix"/>
    <property type="match status" value="1"/>
</dbReference>
<dbReference type="PANTHER" id="PTHR11839">
    <property type="entry name" value="UDP/ADP-SUGAR PYROPHOSPHATASE"/>
    <property type="match status" value="1"/>
</dbReference>
<dbReference type="Pfam" id="PF00293">
    <property type="entry name" value="NUDIX"/>
    <property type="match status" value="1"/>
</dbReference>
<dbReference type="PANTHER" id="PTHR11839:SF18">
    <property type="entry name" value="NUDIX HYDROLASE DOMAIN-CONTAINING PROTEIN"/>
    <property type="match status" value="1"/>
</dbReference>